<dbReference type="InterPro" id="IPR015221">
    <property type="entry name" value="Urm1"/>
</dbReference>
<dbReference type="OrthoDB" id="10248987at2759"/>
<evidence type="ECO:0000256" key="5">
    <source>
        <dbReference type="RuleBase" id="RU361182"/>
    </source>
</evidence>
<accession>A0A482V9E7</accession>
<dbReference type="UniPathway" id="UPA00988"/>
<keyword evidence="7" id="KW-1185">Reference proteome</keyword>
<comment type="caution">
    <text evidence="6">The sequence shown here is derived from an EMBL/GenBank/DDBJ whole genome shotgun (WGS) entry which is preliminary data.</text>
</comment>
<dbReference type="EMBL" id="QDEB01124868">
    <property type="protein sequence ID" value="RZB39806.1"/>
    <property type="molecule type" value="Genomic_DNA"/>
</dbReference>
<feature type="non-terminal residue" evidence="6">
    <location>
        <position position="1"/>
    </location>
</feature>
<dbReference type="SUPFAM" id="SSF54285">
    <property type="entry name" value="MoaD/ThiS"/>
    <property type="match status" value="1"/>
</dbReference>
<protein>
    <recommendedName>
        <fullName evidence="5">Ubiquitin-related modifier 1</fullName>
    </recommendedName>
</protein>
<evidence type="ECO:0000256" key="4">
    <source>
        <dbReference type="ARBA" id="ARBA00022786"/>
    </source>
</evidence>
<sequence length="65" mass="7568">IIKDLLSWIQDNLLKERPDLFLQDDSVRPGILVLVNDTDWELMDTVNYVIQENDRILFISTLHGG</sequence>
<dbReference type="GO" id="GO:0005737">
    <property type="term" value="C:cytoplasm"/>
    <property type="evidence" value="ECO:0007669"/>
    <property type="project" value="UniProtKB-SubCell"/>
</dbReference>
<dbReference type="AlphaFoldDB" id="A0A482V9E7"/>
<keyword evidence="1 5" id="KW-0963">Cytoplasm</keyword>
<keyword evidence="2" id="KW-1017">Isopeptide bond</keyword>
<comment type="similarity">
    <text evidence="5">Belongs to the URM1 family.</text>
</comment>
<comment type="subcellular location">
    <subcellularLocation>
        <location evidence="5">Cytoplasm</location>
    </subcellularLocation>
</comment>
<organism evidence="6 7">
    <name type="scientific">Asbolus verrucosus</name>
    <name type="common">Desert ironclad beetle</name>
    <dbReference type="NCBI Taxonomy" id="1661398"/>
    <lineage>
        <taxon>Eukaryota</taxon>
        <taxon>Metazoa</taxon>
        <taxon>Ecdysozoa</taxon>
        <taxon>Arthropoda</taxon>
        <taxon>Hexapoda</taxon>
        <taxon>Insecta</taxon>
        <taxon>Pterygota</taxon>
        <taxon>Neoptera</taxon>
        <taxon>Endopterygota</taxon>
        <taxon>Coleoptera</taxon>
        <taxon>Polyphaga</taxon>
        <taxon>Cucujiformia</taxon>
        <taxon>Tenebrionidae</taxon>
        <taxon>Pimeliinae</taxon>
        <taxon>Asbolus</taxon>
    </lineage>
</organism>
<evidence type="ECO:0000313" key="6">
    <source>
        <dbReference type="EMBL" id="RZB39806.1"/>
    </source>
</evidence>
<dbReference type="Proteomes" id="UP000292052">
    <property type="component" value="Unassembled WGS sequence"/>
</dbReference>
<gene>
    <name evidence="6" type="ORF">BDFB_009214</name>
</gene>
<feature type="non-terminal residue" evidence="6">
    <location>
        <position position="65"/>
    </location>
</feature>
<dbReference type="GO" id="GO:0034227">
    <property type="term" value="P:tRNA thio-modification"/>
    <property type="evidence" value="ECO:0007669"/>
    <property type="project" value="InterPro"/>
</dbReference>
<keyword evidence="4" id="KW-0833">Ubl conjugation pathway</keyword>
<dbReference type="InterPro" id="IPR016155">
    <property type="entry name" value="Mopterin_synth/thiamin_S_b"/>
</dbReference>
<evidence type="ECO:0000256" key="1">
    <source>
        <dbReference type="ARBA" id="ARBA00022490"/>
    </source>
</evidence>
<evidence type="ECO:0000313" key="7">
    <source>
        <dbReference type="Proteomes" id="UP000292052"/>
    </source>
</evidence>
<proteinExistence type="inferred from homology"/>
<keyword evidence="3 5" id="KW-0819">tRNA processing</keyword>
<comment type="pathway">
    <text evidence="5">tRNA modification; 5-methoxycarbonylmethyl-2-thiouridine-tRNA biosynthesis.</text>
</comment>
<dbReference type="STRING" id="1661398.A0A482V9E7"/>
<evidence type="ECO:0000256" key="3">
    <source>
        <dbReference type="ARBA" id="ARBA00022694"/>
    </source>
</evidence>
<dbReference type="PIRSF" id="PIRSF037379">
    <property type="entry name" value="Ubiquitin-related_modifier_1"/>
    <property type="match status" value="1"/>
</dbReference>
<dbReference type="HAMAP" id="MF_03048">
    <property type="entry name" value="Urm1"/>
    <property type="match status" value="1"/>
</dbReference>
<dbReference type="Pfam" id="PF09138">
    <property type="entry name" value="Urm1"/>
    <property type="match status" value="1"/>
</dbReference>
<name>A0A482V9E7_ASBVE</name>
<dbReference type="CDD" id="cd01764">
    <property type="entry name" value="Ubl_Urm1"/>
    <property type="match status" value="1"/>
</dbReference>
<reference evidence="6 7" key="1">
    <citation type="submission" date="2017-03" db="EMBL/GenBank/DDBJ databases">
        <title>Genome of the blue death feigning beetle - Asbolus verrucosus.</title>
        <authorList>
            <person name="Rider S.D."/>
        </authorList>
    </citation>
    <scope>NUCLEOTIDE SEQUENCE [LARGE SCALE GENOMIC DNA]</scope>
    <source>
        <strain evidence="6">Butters</strain>
        <tissue evidence="6">Head and leg muscle</tissue>
    </source>
</reference>
<dbReference type="PANTHER" id="PTHR14986">
    <property type="entry name" value="RURM1 PROTEIN"/>
    <property type="match status" value="1"/>
</dbReference>
<dbReference type="InterPro" id="IPR012675">
    <property type="entry name" value="Beta-grasp_dom_sf"/>
</dbReference>
<evidence type="ECO:0000256" key="2">
    <source>
        <dbReference type="ARBA" id="ARBA00022499"/>
    </source>
</evidence>
<dbReference type="Gene3D" id="3.10.20.30">
    <property type="match status" value="1"/>
</dbReference>